<evidence type="ECO:0000256" key="9">
    <source>
        <dbReference type="ARBA" id="ARBA00022989"/>
    </source>
</evidence>
<dbReference type="EMBL" id="VWZI01012763">
    <property type="protein sequence ID" value="NXG47572.1"/>
    <property type="molecule type" value="Genomic_DNA"/>
</dbReference>
<dbReference type="PANTHER" id="PTHR24225">
    <property type="entry name" value="CHEMOTACTIC RECEPTOR"/>
    <property type="match status" value="1"/>
</dbReference>
<dbReference type="GO" id="GO:0007204">
    <property type="term" value="P:positive regulation of cytosolic calcium ion concentration"/>
    <property type="evidence" value="ECO:0007669"/>
    <property type="project" value="TreeGrafter"/>
</dbReference>
<feature type="non-terminal residue" evidence="22">
    <location>
        <position position="1"/>
    </location>
</feature>
<dbReference type="Pfam" id="PF00001">
    <property type="entry name" value="7tm_1"/>
    <property type="match status" value="1"/>
</dbReference>
<evidence type="ECO:0000256" key="12">
    <source>
        <dbReference type="ARBA" id="ARBA00023157"/>
    </source>
</evidence>
<keyword evidence="6" id="KW-0597">Phosphoprotein</keyword>
<protein>
    <recommendedName>
        <fullName evidence="3">C5a anaphylatoxin chemotactic receptor 1</fullName>
    </recommendedName>
    <alternativeName>
        <fullName evidence="17">C5a anaphylatoxin chemotactic receptor</fullName>
    </alternativeName>
</protein>
<evidence type="ECO:0000256" key="10">
    <source>
        <dbReference type="ARBA" id="ARBA00023040"/>
    </source>
</evidence>
<evidence type="ECO:0000256" key="3">
    <source>
        <dbReference type="ARBA" id="ARBA00016344"/>
    </source>
</evidence>
<dbReference type="GO" id="GO:0006954">
    <property type="term" value="P:inflammatory response"/>
    <property type="evidence" value="ECO:0007669"/>
    <property type="project" value="TreeGrafter"/>
</dbReference>
<keyword evidence="7" id="KW-0765">Sulfation</keyword>
<reference evidence="22 23" key="1">
    <citation type="submission" date="2019-09" db="EMBL/GenBank/DDBJ databases">
        <title>Bird 10,000 Genomes (B10K) Project - Family phase.</title>
        <authorList>
            <person name="Zhang G."/>
        </authorList>
    </citation>
    <scope>NUCLEOTIDE SEQUENCE [LARGE SCALE GENOMIC DNA]</scope>
    <source>
        <strain evidence="22">B10K-DU-001-24</strain>
        <tissue evidence="22">Muscle</tissue>
    </source>
</reference>
<dbReference type="Gene3D" id="1.20.1070.10">
    <property type="entry name" value="Rhodopsin 7-helix transmembrane proteins"/>
    <property type="match status" value="1"/>
</dbReference>
<evidence type="ECO:0000256" key="2">
    <source>
        <dbReference type="ARBA" id="ARBA00004651"/>
    </source>
</evidence>
<evidence type="ECO:0000256" key="8">
    <source>
        <dbReference type="ARBA" id="ARBA00022692"/>
    </source>
</evidence>
<dbReference type="Proteomes" id="UP000574528">
    <property type="component" value="Unassembled WGS sequence"/>
</dbReference>
<comment type="similarity">
    <text evidence="19">Belongs to the G-protein coupled receptor 1 family.</text>
</comment>
<sequence length="317" mass="34064">YSMPSSHRALLALYALIFLLGVVGNGAVLRVSACELRRTVNGVWFLNLALADLLCCLALPFLALPLAADHHWPLGGFACKLLPSLTVLNMFASVLLLAALSADRCALVALPVWCHNHRGPGLARGACAGAWGVAAILTLPSFVFRTARRDPYSRKVVCTLAYEGFESPSGRRRAEVSIALVRMLCGFLLPFLSIAVCYGLLLARLRARGLGGTGSGSRGSRRATVTVLVVVLSFFACWFPYHAVGMVLAASDPRSSLFKRAQAADPLVAGVAYLNSCLNPFIYLLLGHCRRRRRRRSWRAVLRGVLGDDPDGASGSG</sequence>
<evidence type="ECO:0000256" key="7">
    <source>
        <dbReference type="ARBA" id="ARBA00022641"/>
    </source>
</evidence>
<evidence type="ECO:0000256" key="6">
    <source>
        <dbReference type="ARBA" id="ARBA00022553"/>
    </source>
</evidence>
<evidence type="ECO:0000256" key="1">
    <source>
        <dbReference type="ARBA" id="ARBA00004541"/>
    </source>
</evidence>
<accession>A0A7K9C6N6</accession>
<feature type="transmembrane region" description="Helical" evidence="20">
    <location>
        <begin position="12"/>
        <end position="31"/>
    </location>
</feature>
<keyword evidence="10 19" id="KW-0297">G-protein coupled receptor</keyword>
<keyword evidence="14 19" id="KW-0807">Transducer</keyword>
<comment type="similarity">
    <text evidence="16">Belongs to the chemokine-like receptor (CMKLR) family.</text>
</comment>
<gene>
    <name evidence="22" type="primary">C5ar1</name>
    <name evidence="22" type="ORF">PSIHAE_R11559</name>
</gene>
<evidence type="ECO:0000313" key="22">
    <source>
        <dbReference type="EMBL" id="NXG47572.1"/>
    </source>
</evidence>
<keyword evidence="15" id="KW-0968">Cytoplasmic vesicle</keyword>
<dbReference type="OrthoDB" id="9835842at2759"/>
<evidence type="ECO:0000256" key="17">
    <source>
        <dbReference type="ARBA" id="ARBA00033421"/>
    </source>
</evidence>
<feature type="transmembrane region" description="Helical" evidence="20">
    <location>
        <begin position="43"/>
        <end position="67"/>
    </location>
</feature>
<dbReference type="GO" id="GO:0007200">
    <property type="term" value="P:phospholipase C-activating G protein-coupled receptor signaling pathway"/>
    <property type="evidence" value="ECO:0007669"/>
    <property type="project" value="TreeGrafter"/>
</dbReference>
<proteinExistence type="inferred from homology"/>
<dbReference type="PROSITE" id="PS00237">
    <property type="entry name" value="G_PROTEIN_RECEP_F1_1"/>
    <property type="match status" value="1"/>
</dbReference>
<organism evidence="22 23">
    <name type="scientific">Psilopogon haemacephalus</name>
    <name type="common">coppersmith barbet</name>
    <dbReference type="NCBI Taxonomy" id="2585815"/>
    <lineage>
        <taxon>Eukaryota</taxon>
        <taxon>Metazoa</taxon>
        <taxon>Chordata</taxon>
        <taxon>Craniata</taxon>
        <taxon>Vertebrata</taxon>
        <taxon>Euteleostomi</taxon>
        <taxon>Archelosauria</taxon>
        <taxon>Archosauria</taxon>
        <taxon>Dinosauria</taxon>
        <taxon>Saurischia</taxon>
        <taxon>Theropoda</taxon>
        <taxon>Coelurosauria</taxon>
        <taxon>Aves</taxon>
        <taxon>Neognathae</taxon>
        <taxon>Neoaves</taxon>
        <taxon>Telluraves</taxon>
        <taxon>Coraciimorphae</taxon>
        <taxon>Piciformes</taxon>
        <taxon>Megalaimidae</taxon>
        <taxon>Psilopogon</taxon>
    </lineage>
</organism>
<dbReference type="GO" id="GO:0006935">
    <property type="term" value="P:chemotaxis"/>
    <property type="evidence" value="ECO:0007669"/>
    <property type="project" value="UniProtKB-KW"/>
</dbReference>
<feature type="transmembrane region" description="Helical" evidence="20">
    <location>
        <begin position="87"/>
        <end position="110"/>
    </location>
</feature>
<feature type="transmembrane region" description="Helical" evidence="20">
    <location>
        <begin position="223"/>
        <end position="243"/>
    </location>
</feature>
<feature type="non-terminal residue" evidence="22">
    <location>
        <position position="317"/>
    </location>
</feature>
<evidence type="ECO:0000256" key="13">
    <source>
        <dbReference type="ARBA" id="ARBA00023170"/>
    </source>
</evidence>
<dbReference type="GO" id="GO:0031410">
    <property type="term" value="C:cytoplasmic vesicle"/>
    <property type="evidence" value="ECO:0007669"/>
    <property type="project" value="UniProtKB-SubCell"/>
</dbReference>
<dbReference type="InterPro" id="IPR000276">
    <property type="entry name" value="GPCR_Rhodpsn"/>
</dbReference>
<feature type="domain" description="G-protein coupled receptors family 1 profile" evidence="21">
    <location>
        <begin position="24"/>
        <end position="283"/>
    </location>
</feature>
<evidence type="ECO:0000256" key="18">
    <source>
        <dbReference type="ARBA" id="ARBA00045990"/>
    </source>
</evidence>
<evidence type="ECO:0000256" key="19">
    <source>
        <dbReference type="RuleBase" id="RU000688"/>
    </source>
</evidence>
<dbReference type="SUPFAM" id="SSF81321">
    <property type="entry name" value="Family A G protein-coupled receptor-like"/>
    <property type="match status" value="1"/>
</dbReference>
<name>A0A7K9C6N6_9PICI</name>
<keyword evidence="8 19" id="KW-0812">Transmembrane</keyword>
<feature type="transmembrane region" description="Helical" evidence="20">
    <location>
        <begin position="122"/>
        <end position="144"/>
    </location>
</feature>
<dbReference type="GO" id="GO:0004878">
    <property type="term" value="F:complement component C5a receptor activity"/>
    <property type="evidence" value="ECO:0007669"/>
    <property type="project" value="TreeGrafter"/>
</dbReference>
<keyword evidence="5" id="KW-0145">Chemotaxis</keyword>
<evidence type="ECO:0000256" key="11">
    <source>
        <dbReference type="ARBA" id="ARBA00023136"/>
    </source>
</evidence>
<keyword evidence="23" id="KW-1185">Reference proteome</keyword>
<dbReference type="PROSITE" id="PS50262">
    <property type="entry name" value="G_PROTEIN_RECEP_F1_2"/>
    <property type="match status" value="1"/>
</dbReference>
<evidence type="ECO:0000256" key="20">
    <source>
        <dbReference type="SAM" id="Phobius"/>
    </source>
</evidence>
<evidence type="ECO:0000259" key="21">
    <source>
        <dbReference type="PROSITE" id="PS50262"/>
    </source>
</evidence>
<keyword evidence="12" id="KW-1015">Disulfide bond</keyword>
<evidence type="ECO:0000256" key="5">
    <source>
        <dbReference type="ARBA" id="ARBA00022500"/>
    </source>
</evidence>
<keyword evidence="11 20" id="KW-0472">Membrane</keyword>
<dbReference type="PRINTS" id="PR01104">
    <property type="entry name" value="ANPHYLATOXNR"/>
</dbReference>
<feature type="transmembrane region" description="Helical" evidence="20">
    <location>
        <begin position="179"/>
        <end position="202"/>
    </location>
</feature>
<dbReference type="PANTHER" id="PTHR24225:SF29">
    <property type="entry name" value="C5A ANAPHYLATOXIN CHEMOTACTIC RECEPTOR 1"/>
    <property type="match status" value="1"/>
</dbReference>
<dbReference type="GO" id="GO:0005886">
    <property type="term" value="C:plasma membrane"/>
    <property type="evidence" value="ECO:0007669"/>
    <property type="project" value="UniProtKB-SubCell"/>
</dbReference>
<dbReference type="InterPro" id="IPR002234">
    <property type="entry name" value="Anphylx_rcpt_C3a/C5a1-2"/>
</dbReference>
<dbReference type="PRINTS" id="PR00237">
    <property type="entry name" value="GPCRRHODOPSN"/>
</dbReference>
<evidence type="ECO:0000256" key="4">
    <source>
        <dbReference type="ARBA" id="ARBA00022475"/>
    </source>
</evidence>
<dbReference type="GO" id="GO:0004930">
    <property type="term" value="F:G protein-coupled receptor activity"/>
    <property type="evidence" value="ECO:0007669"/>
    <property type="project" value="UniProtKB-KW"/>
</dbReference>
<evidence type="ECO:0000256" key="14">
    <source>
        <dbReference type="ARBA" id="ARBA00023224"/>
    </source>
</evidence>
<keyword evidence="9 20" id="KW-1133">Transmembrane helix</keyword>
<comment type="caution">
    <text evidence="22">The sequence shown here is derived from an EMBL/GenBank/DDBJ whole genome shotgun (WGS) entry which is preliminary data.</text>
</comment>
<keyword evidence="13 19" id="KW-0675">Receptor</keyword>
<feature type="transmembrane region" description="Helical" evidence="20">
    <location>
        <begin position="263"/>
        <end position="286"/>
    </location>
</feature>
<dbReference type="InterPro" id="IPR017452">
    <property type="entry name" value="GPCR_Rhodpsn_7TM"/>
</dbReference>
<keyword evidence="4" id="KW-1003">Cell membrane</keyword>
<comment type="subcellular location">
    <subcellularLocation>
        <location evidence="2">Cell membrane</location>
        <topology evidence="2">Multi-pass membrane protein</topology>
    </subcellularLocation>
    <subcellularLocation>
        <location evidence="1">Cytoplasmic vesicle</location>
    </subcellularLocation>
</comment>
<evidence type="ECO:0000256" key="16">
    <source>
        <dbReference type="ARBA" id="ARBA00025736"/>
    </source>
</evidence>
<dbReference type="InterPro" id="IPR000826">
    <property type="entry name" value="Formyl_rcpt-rel"/>
</dbReference>
<dbReference type="PRINTS" id="PR00426">
    <property type="entry name" value="C5ANPHYLTXNR"/>
</dbReference>
<dbReference type="FunFam" id="1.20.1070.10:FF:000034">
    <property type="entry name" value="G-protein coupled receptor 1"/>
    <property type="match status" value="1"/>
</dbReference>
<evidence type="ECO:0000313" key="23">
    <source>
        <dbReference type="Proteomes" id="UP000574528"/>
    </source>
</evidence>
<evidence type="ECO:0000256" key="15">
    <source>
        <dbReference type="ARBA" id="ARBA00023329"/>
    </source>
</evidence>
<comment type="function">
    <text evidence="18">Receptor for the chemotactic and inflammatory peptide anaphylatoxin C5a. The ligand interacts with at least two sites on the receptor: a high-affinity site on the extracellular N-terminus, and a second site in the transmembrane region which activates downstream signaling events. Receptor activation stimulates chemotaxis, granule enzyme release, intracellular calcium release and superoxide anion production.</text>
</comment>
<dbReference type="AlphaFoldDB" id="A0A7K9C6N6"/>